<dbReference type="InterPro" id="IPR036047">
    <property type="entry name" value="F-box-like_dom_sf"/>
</dbReference>
<evidence type="ECO:0000259" key="1">
    <source>
        <dbReference type="PROSITE" id="PS50181"/>
    </source>
</evidence>
<dbReference type="Proteomes" id="UP000017836">
    <property type="component" value="Unassembled WGS sequence"/>
</dbReference>
<sequence length="380" mass="44178">MASSKELMQQQTSHMELMFPPHEEEEHDRAPLSLDDIPYDVVFRILAALPTESVCTVKCVSRWLYELLCSPNFVRVHFLTTASHPSNCVALISVYSGWFFLSISSFINVKPQRIRLVKPPVGERLLEYPITSNGVVCYKAYPDYATTVVYNPATNKHVAVQKFDLYHSIKAFFFDPATKNFKILVQNSYSEHFGYSIFNSAIGLWKSIVNPFQLTYKGSILCVDSVCYVVEQFITFDMFAFNMISEEWVRIPLPCDLSPTCFRKLIEWGGQVCLVLDSESQDLKIWKLRVEERKWEKLIDLHLEKRSRIPIGGMERFSIIPYRQQSLFIVRGWNASIEVDVYDIGNKRWDFSRRFFWRPGVHDFACPRISPFAPTLLRCK</sequence>
<dbReference type="PANTHER" id="PTHR31672:SF13">
    <property type="entry name" value="F-BOX PROTEIN CPR30-LIKE"/>
    <property type="match status" value="1"/>
</dbReference>
<dbReference type="KEGG" id="atr:18441996"/>
<gene>
    <name evidence="2" type="ORF">AMTR_s00049p00183070</name>
</gene>
<dbReference type="SUPFAM" id="SSF81383">
    <property type="entry name" value="F-box domain"/>
    <property type="match status" value="1"/>
</dbReference>
<dbReference type="OrthoDB" id="5314306at2759"/>
<dbReference type="GO" id="GO:0031146">
    <property type="term" value="P:SCF-dependent proteasomal ubiquitin-dependent protein catabolic process"/>
    <property type="evidence" value="ECO:0000318"/>
    <property type="project" value="GO_Central"/>
</dbReference>
<dbReference type="AlphaFoldDB" id="W1PZX7"/>
<dbReference type="PANTHER" id="PTHR31672">
    <property type="entry name" value="BNACNNG10540D PROTEIN"/>
    <property type="match status" value="1"/>
</dbReference>
<reference evidence="3" key="1">
    <citation type="journal article" date="2013" name="Science">
        <title>The Amborella genome and the evolution of flowering plants.</title>
        <authorList>
            <consortium name="Amborella Genome Project"/>
        </authorList>
    </citation>
    <scope>NUCLEOTIDE SEQUENCE [LARGE SCALE GENOMIC DNA]</scope>
</reference>
<feature type="domain" description="F-box" evidence="1">
    <location>
        <begin position="31"/>
        <end position="76"/>
    </location>
</feature>
<dbReference type="InterPro" id="IPR001810">
    <property type="entry name" value="F-box_dom"/>
</dbReference>
<dbReference type="NCBIfam" id="TIGR01640">
    <property type="entry name" value="F_box_assoc_1"/>
    <property type="match status" value="1"/>
</dbReference>
<keyword evidence="3" id="KW-1185">Reference proteome</keyword>
<evidence type="ECO:0000313" key="2">
    <source>
        <dbReference type="EMBL" id="ERN13749.1"/>
    </source>
</evidence>
<dbReference type="InterPro" id="IPR013187">
    <property type="entry name" value="F-box-assoc_dom_typ3"/>
</dbReference>
<dbReference type="OMA" id="CFRRMEF"/>
<dbReference type="Pfam" id="PF08268">
    <property type="entry name" value="FBA_3"/>
    <property type="match status" value="1"/>
</dbReference>
<dbReference type="InterPro" id="IPR050796">
    <property type="entry name" value="SCF_F-box_component"/>
</dbReference>
<evidence type="ECO:0000313" key="3">
    <source>
        <dbReference type="Proteomes" id="UP000017836"/>
    </source>
</evidence>
<dbReference type="Gramene" id="ERN13749">
    <property type="protein sequence ID" value="ERN13749"/>
    <property type="gene ID" value="AMTR_s00049p00183070"/>
</dbReference>
<organism evidence="2 3">
    <name type="scientific">Amborella trichopoda</name>
    <dbReference type="NCBI Taxonomy" id="13333"/>
    <lineage>
        <taxon>Eukaryota</taxon>
        <taxon>Viridiplantae</taxon>
        <taxon>Streptophyta</taxon>
        <taxon>Embryophyta</taxon>
        <taxon>Tracheophyta</taxon>
        <taxon>Spermatophyta</taxon>
        <taxon>Magnoliopsida</taxon>
        <taxon>Amborellales</taxon>
        <taxon>Amborellaceae</taxon>
        <taxon>Amborella</taxon>
    </lineage>
</organism>
<proteinExistence type="predicted"/>
<dbReference type="PROSITE" id="PS50181">
    <property type="entry name" value="FBOX"/>
    <property type="match status" value="1"/>
</dbReference>
<accession>W1PZX7</accession>
<protein>
    <recommendedName>
        <fullName evidence="1">F-box domain-containing protein</fullName>
    </recommendedName>
</protein>
<dbReference type="HOGENOM" id="CLU_055525_0_0_1"/>
<dbReference type="EMBL" id="KI392567">
    <property type="protein sequence ID" value="ERN13749.1"/>
    <property type="molecule type" value="Genomic_DNA"/>
</dbReference>
<dbReference type="InterPro" id="IPR017451">
    <property type="entry name" value="F-box-assoc_interact_dom"/>
</dbReference>
<dbReference type="GO" id="GO:0004842">
    <property type="term" value="F:ubiquitin-protein transferase activity"/>
    <property type="evidence" value="ECO:0000318"/>
    <property type="project" value="GO_Central"/>
</dbReference>
<dbReference type="eggNOG" id="ENOG502SY1J">
    <property type="taxonomic scope" value="Eukaryota"/>
</dbReference>
<name>W1PZX7_AMBTC</name>